<dbReference type="Gene3D" id="1.20.5.1030">
    <property type="entry name" value="Preprotein translocase secy subunit"/>
    <property type="match status" value="1"/>
</dbReference>
<dbReference type="GO" id="GO:0008320">
    <property type="term" value="F:protein transmembrane transporter activity"/>
    <property type="evidence" value="ECO:0007669"/>
    <property type="project" value="UniProtKB-UniRule"/>
</dbReference>
<accession>A0A1I0NYL3</accession>
<dbReference type="GO" id="GO:0043952">
    <property type="term" value="P:protein transport by the Sec complex"/>
    <property type="evidence" value="ECO:0007669"/>
    <property type="project" value="UniProtKB-UniRule"/>
</dbReference>
<evidence type="ECO:0000256" key="2">
    <source>
        <dbReference type="ARBA" id="ARBA00022448"/>
    </source>
</evidence>
<keyword evidence="2 8" id="KW-0813">Transport</keyword>
<comment type="function">
    <text evidence="8">Essential subunit of the Sec protein translocation channel SecYEG. Clamps together the 2 halves of SecY. May contact the channel plug during translocation.</text>
</comment>
<evidence type="ECO:0000313" key="10">
    <source>
        <dbReference type="Proteomes" id="UP000199437"/>
    </source>
</evidence>
<keyword evidence="5 8" id="KW-1133">Transmembrane helix</keyword>
<keyword evidence="3 8" id="KW-0812">Transmembrane</keyword>
<reference evidence="10" key="1">
    <citation type="submission" date="2016-10" db="EMBL/GenBank/DDBJ databases">
        <authorList>
            <person name="Varghese N."/>
            <person name="Submissions S."/>
        </authorList>
    </citation>
    <scope>NUCLEOTIDE SEQUENCE [LARGE SCALE GENOMIC DNA]</scope>
    <source>
        <strain evidence="10">CGMCC 1.12402</strain>
    </source>
</reference>
<gene>
    <name evidence="8" type="primary">secE</name>
    <name evidence="9" type="ORF">SAMN05216290_1559</name>
</gene>
<keyword evidence="6 8" id="KW-0811">Translocation</keyword>
<dbReference type="InterPro" id="IPR038379">
    <property type="entry name" value="SecE_sf"/>
</dbReference>
<organism evidence="9 10">
    <name type="scientific">Roseivirga pacifica</name>
    <dbReference type="NCBI Taxonomy" id="1267423"/>
    <lineage>
        <taxon>Bacteria</taxon>
        <taxon>Pseudomonadati</taxon>
        <taxon>Bacteroidota</taxon>
        <taxon>Cytophagia</taxon>
        <taxon>Cytophagales</taxon>
        <taxon>Roseivirgaceae</taxon>
        <taxon>Roseivirga</taxon>
    </lineage>
</organism>
<dbReference type="HAMAP" id="MF_00422">
    <property type="entry name" value="SecE"/>
    <property type="match status" value="1"/>
</dbReference>
<dbReference type="STRING" id="1267423.SAMN05216290_1559"/>
<evidence type="ECO:0000313" key="9">
    <source>
        <dbReference type="EMBL" id="SEW06636.1"/>
    </source>
</evidence>
<evidence type="ECO:0000256" key="8">
    <source>
        <dbReference type="HAMAP-Rule" id="MF_00422"/>
    </source>
</evidence>
<dbReference type="InterPro" id="IPR001901">
    <property type="entry name" value="Translocase_SecE/Sec61-g"/>
</dbReference>
<evidence type="ECO:0000256" key="3">
    <source>
        <dbReference type="ARBA" id="ARBA00022692"/>
    </source>
</evidence>
<dbReference type="GO" id="GO:0005886">
    <property type="term" value="C:plasma membrane"/>
    <property type="evidence" value="ECO:0007669"/>
    <property type="project" value="UniProtKB-SubCell"/>
</dbReference>
<proteinExistence type="inferred from homology"/>
<dbReference type="Pfam" id="PF00584">
    <property type="entry name" value="SecE"/>
    <property type="match status" value="1"/>
</dbReference>
<dbReference type="GO" id="GO:0065002">
    <property type="term" value="P:intracellular protein transmembrane transport"/>
    <property type="evidence" value="ECO:0007669"/>
    <property type="project" value="UniProtKB-UniRule"/>
</dbReference>
<name>A0A1I0NYL3_9BACT</name>
<keyword evidence="10" id="KW-1185">Reference proteome</keyword>
<evidence type="ECO:0000256" key="5">
    <source>
        <dbReference type="ARBA" id="ARBA00022989"/>
    </source>
</evidence>
<keyword evidence="7 8" id="KW-0472">Membrane</keyword>
<dbReference type="AlphaFoldDB" id="A0A1I0NYL3"/>
<keyword evidence="4 8" id="KW-0653">Protein transport</keyword>
<evidence type="ECO:0000256" key="4">
    <source>
        <dbReference type="ARBA" id="ARBA00022927"/>
    </source>
</evidence>
<keyword evidence="8" id="KW-1003">Cell membrane</keyword>
<dbReference type="Proteomes" id="UP000199437">
    <property type="component" value="Unassembled WGS sequence"/>
</dbReference>
<dbReference type="RefSeq" id="WP_090257936.1">
    <property type="nucleotide sequence ID" value="NZ_FOIR01000001.1"/>
</dbReference>
<dbReference type="GO" id="GO:0009306">
    <property type="term" value="P:protein secretion"/>
    <property type="evidence" value="ECO:0007669"/>
    <property type="project" value="UniProtKB-UniRule"/>
</dbReference>
<evidence type="ECO:0000256" key="1">
    <source>
        <dbReference type="ARBA" id="ARBA00004370"/>
    </source>
</evidence>
<evidence type="ECO:0000256" key="6">
    <source>
        <dbReference type="ARBA" id="ARBA00023010"/>
    </source>
</evidence>
<dbReference type="NCBIfam" id="TIGR00964">
    <property type="entry name" value="secE_bact"/>
    <property type="match status" value="1"/>
</dbReference>
<dbReference type="GeneID" id="99986284"/>
<dbReference type="InterPro" id="IPR005807">
    <property type="entry name" value="SecE_bac"/>
</dbReference>
<comment type="subcellular location">
    <subcellularLocation>
        <location evidence="8">Cell membrane</location>
        <topology evidence="8">Single-pass membrane protein</topology>
    </subcellularLocation>
    <subcellularLocation>
        <location evidence="1">Membrane</location>
    </subcellularLocation>
</comment>
<dbReference type="EMBL" id="FOIR01000001">
    <property type="protein sequence ID" value="SEW06636.1"/>
    <property type="molecule type" value="Genomic_DNA"/>
</dbReference>
<comment type="similarity">
    <text evidence="8">Belongs to the SecE/SEC61-gamma family.</text>
</comment>
<protein>
    <recommendedName>
        <fullName evidence="8">Protein translocase subunit SecE</fullName>
    </recommendedName>
</protein>
<evidence type="ECO:0000256" key="7">
    <source>
        <dbReference type="ARBA" id="ARBA00023136"/>
    </source>
</evidence>
<sequence length="62" mass="6953">MSKLKSFIVSSADEMRHKVSWPKYSDLQSSSVLVLVASLIFALLIGVIDLGFDNVMDLFYNL</sequence>
<dbReference type="GO" id="GO:0006605">
    <property type="term" value="P:protein targeting"/>
    <property type="evidence" value="ECO:0007669"/>
    <property type="project" value="UniProtKB-UniRule"/>
</dbReference>
<comment type="subunit">
    <text evidence="8">Component of the Sec protein translocase complex. Heterotrimer consisting of SecY, SecE and SecG subunits. The heterotrimers can form oligomers, although 1 heterotrimer is thought to be able to translocate proteins. Interacts with the ribosome. Interacts with SecDF, and other proteins may be involved. Interacts with SecA.</text>
</comment>
<feature type="transmembrane region" description="Helical" evidence="8">
    <location>
        <begin position="32"/>
        <end position="52"/>
    </location>
</feature>